<dbReference type="GO" id="GO:0005634">
    <property type="term" value="C:nucleus"/>
    <property type="evidence" value="ECO:0007669"/>
    <property type="project" value="UniProtKB-SubCell"/>
</dbReference>
<dbReference type="FunFam" id="2.130.10.10:FF:000175">
    <property type="entry name" value="Phospholipase A-2-activating protein"/>
    <property type="match status" value="1"/>
</dbReference>
<evidence type="ECO:0000256" key="2">
    <source>
        <dbReference type="ARBA" id="ARBA00004496"/>
    </source>
</evidence>
<evidence type="ECO:0000256" key="3">
    <source>
        <dbReference type="ARBA" id="ARBA00008495"/>
    </source>
</evidence>
<accession>A0A226E2I1</accession>
<dbReference type="InterPro" id="IPR015155">
    <property type="entry name" value="PFU"/>
</dbReference>
<feature type="repeat" description="WD" evidence="8">
    <location>
        <begin position="152"/>
        <end position="186"/>
    </location>
</feature>
<name>A0A226E2I1_FOLCA</name>
<dbReference type="Gene3D" id="1.25.10.10">
    <property type="entry name" value="Leucine-rich Repeat Variant"/>
    <property type="match status" value="1"/>
</dbReference>
<dbReference type="SMART" id="SM00320">
    <property type="entry name" value="WD40"/>
    <property type="match status" value="7"/>
</dbReference>
<evidence type="ECO:0000256" key="1">
    <source>
        <dbReference type="ARBA" id="ARBA00004123"/>
    </source>
</evidence>
<feature type="repeat" description="WD" evidence="8">
    <location>
        <begin position="195"/>
        <end position="235"/>
    </location>
</feature>
<feature type="repeat" description="WD" evidence="8">
    <location>
        <begin position="236"/>
        <end position="268"/>
    </location>
</feature>
<evidence type="ECO:0000256" key="9">
    <source>
        <dbReference type="SAM" id="MobiDB-lite"/>
    </source>
</evidence>
<evidence type="ECO:0000313" key="12">
    <source>
        <dbReference type="EMBL" id="OXA51131.1"/>
    </source>
</evidence>
<keyword evidence="6" id="KW-0677">Repeat</keyword>
<dbReference type="SUPFAM" id="SSF50978">
    <property type="entry name" value="WD40 repeat-like"/>
    <property type="match status" value="1"/>
</dbReference>
<dbReference type="CDD" id="cd00200">
    <property type="entry name" value="WD40"/>
    <property type="match status" value="1"/>
</dbReference>
<dbReference type="PROSITE" id="PS50294">
    <property type="entry name" value="WD_REPEATS_REGION"/>
    <property type="match status" value="3"/>
</dbReference>
<comment type="caution">
    <text evidence="12">The sequence shown here is derived from an EMBL/GenBank/DDBJ whole genome shotgun (WGS) entry which is preliminary data.</text>
</comment>
<dbReference type="STRING" id="158441.A0A226E2I1"/>
<dbReference type="GO" id="GO:0043161">
    <property type="term" value="P:proteasome-mediated ubiquitin-dependent protein catabolic process"/>
    <property type="evidence" value="ECO:0007669"/>
    <property type="project" value="TreeGrafter"/>
</dbReference>
<dbReference type="PROSITE" id="PS51394">
    <property type="entry name" value="PFU"/>
    <property type="match status" value="1"/>
</dbReference>
<sequence length="816" mass="87543">MASGGVDAGLFKLRCTLLGHSMDVRGVATGQTEGGKEFIVSGSRDRSSKVWMPSDTDNGFVQFQSCEGHTNFVSCVHTIPPNDKHPTGLILSGGHDHTILAYEMGKHQPVFRLVGHKGTVCSIGGTSDSLIVSGSWDLSAKVWEEQNCVASLTGHTAAVWAVATVPGTVGEHRILTGSADKEIRLWINYQSSKVYSGHTDCVRTLAVINSDQFLSGSNDASIRLWSIADGETLQTFYGHTNFIYSIAILPSSNGFVSVGEDRTLRIWQNGATSQVLFHPAISVWTVACLSNGDVVTGSSDGALRVFTSDPDRYAAHETLAAFEEEVSHSVLAAQQDLGGMKISELPGRECLFIPGKSDGETKMVREGEKVGCYSWSAAEKKWDKVGDVVGASGATQNTSGKVLHEGKEYDYVFAVDLEGQKALKLPYNVTEDPWFAAQKFIDKNELSQLFLDQVANFIINNTKGMQLGNASDSNDFVDPFTGGNRYMPGSGGGSGFSSAGSVGAALDPFTGSGAYTTSTSQPAQKSTGSATELNNSNSGPCFPTEEFIRFTTPPNYVALEKKLVEFVTSMGEDSSSGRIQTLLDIGRKAEWNVGVEKEVRQCLGSWPGDKIFPILDLLRLAVATPSFVLGLDSSINVVTEFCGKFMDKGTPTNQMLSLRLLCNAFGPLTPQLAQDRSIVVSRMLTNLAKGKTNEIAAATLILNYSIVVAGLNKNPILKWATSDAQTEILMTAVQMLDHVDEPEALFRLLVTIGNLVYGNSRMADLFSNLGGTSLLRSYKDVTSSVLPKVKNCCEQIEASMISAISGGGPSSSSRMN</sequence>
<keyword evidence="13" id="KW-1185">Reference proteome</keyword>
<dbReference type="PANTHER" id="PTHR19849">
    <property type="entry name" value="PHOSPHOLIPASE A-2-ACTIVATING PROTEIN"/>
    <property type="match status" value="1"/>
</dbReference>
<dbReference type="Gene3D" id="3.10.20.870">
    <property type="entry name" value="PFU (PLAA family ubiquitin binding), C-terminal domain"/>
    <property type="match status" value="1"/>
</dbReference>
<dbReference type="PANTHER" id="PTHR19849:SF0">
    <property type="entry name" value="PHOSPHOLIPASE A-2-ACTIVATING PROTEIN"/>
    <property type="match status" value="1"/>
</dbReference>
<dbReference type="InterPro" id="IPR001680">
    <property type="entry name" value="WD40_rpt"/>
</dbReference>
<evidence type="ECO:0000259" key="11">
    <source>
        <dbReference type="PROSITE" id="PS51396"/>
    </source>
</evidence>
<dbReference type="PROSITE" id="PS51396">
    <property type="entry name" value="PUL"/>
    <property type="match status" value="1"/>
</dbReference>
<keyword evidence="7" id="KW-0539">Nucleus</keyword>
<dbReference type="InterPro" id="IPR015943">
    <property type="entry name" value="WD40/YVTN_repeat-like_dom_sf"/>
</dbReference>
<dbReference type="OrthoDB" id="10265988at2759"/>
<dbReference type="GO" id="GO:0010992">
    <property type="term" value="P:ubiquitin recycling"/>
    <property type="evidence" value="ECO:0007669"/>
    <property type="project" value="TreeGrafter"/>
</dbReference>
<proteinExistence type="inferred from homology"/>
<feature type="domain" description="PFU" evidence="10">
    <location>
        <begin position="374"/>
        <end position="472"/>
    </location>
</feature>
<protein>
    <submittedName>
        <fullName evidence="12">Phospholipase A-2-activating protein</fullName>
    </submittedName>
</protein>
<dbReference type="AlphaFoldDB" id="A0A226E2I1"/>
<feature type="domain" description="PUL" evidence="11">
    <location>
        <begin position="540"/>
        <end position="799"/>
    </location>
</feature>
<dbReference type="Proteomes" id="UP000198287">
    <property type="component" value="Unassembled WGS sequence"/>
</dbReference>
<evidence type="ECO:0000313" key="13">
    <source>
        <dbReference type="Proteomes" id="UP000198287"/>
    </source>
</evidence>
<keyword evidence="4" id="KW-0963">Cytoplasm</keyword>
<feature type="region of interest" description="Disordered" evidence="9">
    <location>
        <begin position="513"/>
        <end position="537"/>
    </location>
</feature>
<evidence type="ECO:0000256" key="4">
    <source>
        <dbReference type="ARBA" id="ARBA00022490"/>
    </source>
</evidence>
<comment type="similarity">
    <text evidence="3">Belongs to the WD repeat PLAP family.</text>
</comment>
<feature type="repeat" description="WD" evidence="8">
    <location>
        <begin position="17"/>
        <end position="51"/>
    </location>
</feature>
<dbReference type="Gene3D" id="2.130.10.10">
    <property type="entry name" value="YVTN repeat-like/Quinoprotein amine dehydrogenase"/>
    <property type="match status" value="1"/>
</dbReference>
<feature type="repeat" description="WD" evidence="8">
    <location>
        <begin position="113"/>
        <end position="144"/>
    </location>
</feature>
<dbReference type="OMA" id="DKCIYYW"/>
<organism evidence="12 13">
    <name type="scientific">Folsomia candida</name>
    <name type="common">Springtail</name>
    <dbReference type="NCBI Taxonomy" id="158441"/>
    <lineage>
        <taxon>Eukaryota</taxon>
        <taxon>Metazoa</taxon>
        <taxon>Ecdysozoa</taxon>
        <taxon>Arthropoda</taxon>
        <taxon>Hexapoda</taxon>
        <taxon>Collembola</taxon>
        <taxon>Entomobryomorpha</taxon>
        <taxon>Isotomoidea</taxon>
        <taxon>Isotomidae</taxon>
        <taxon>Proisotominae</taxon>
        <taxon>Folsomia</taxon>
    </lineage>
</organism>
<evidence type="ECO:0000256" key="6">
    <source>
        <dbReference type="ARBA" id="ARBA00022737"/>
    </source>
</evidence>
<dbReference type="PROSITE" id="PS50082">
    <property type="entry name" value="WD_REPEATS_2"/>
    <property type="match status" value="5"/>
</dbReference>
<dbReference type="InterPro" id="IPR011989">
    <property type="entry name" value="ARM-like"/>
</dbReference>
<comment type="subcellular location">
    <subcellularLocation>
        <location evidence="2">Cytoplasm</location>
    </subcellularLocation>
    <subcellularLocation>
        <location evidence="1">Nucleus</location>
    </subcellularLocation>
</comment>
<dbReference type="GO" id="GO:0043130">
    <property type="term" value="F:ubiquitin binding"/>
    <property type="evidence" value="ECO:0007669"/>
    <property type="project" value="TreeGrafter"/>
</dbReference>
<gene>
    <name evidence="12" type="ORF">Fcan01_14558</name>
</gene>
<dbReference type="Pfam" id="PF08324">
    <property type="entry name" value="PUL"/>
    <property type="match status" value="1"/>
</dbReference>
<dbReference type="EMBL" id="LNIX01000008">
    <property type="protein sequence ID" value="OXA51131.1"/>
    <property type="molecule type" value="Genomic_DNA"/>
</dbReference>
<dbReference type="InterPro" id="IPR036322">
    <property type="entry name" value="WD40_repeat_dom_sf"/>
</dbReference>
<dbReference type="InterPro" id="IPR038122">
    <property type="entry name" value="PFU_sf"/>
</dbReference>
<evidence type="ECO:0000259" key="10">
    <source>
        <dbReference type="PROSITE" id="PS51394"/>
    </source>
</evidence>
<evidence type="ECO:0000256" key="7">
    <source>
        <dbReference type="ARBA" id="ARBA00023242"/>
    </source>
</evidence>
<dbReference type="Pfam" id="PF00400">
    <property type="entry name" value="WD40"/>
    <property type="match status" value="6"/>
</dbReference>
<reference evidence="12 13" key="1">
    <citation type="submission" date="2015-12" db="EMBL/GenBank/DDBJ databases">
        <title>The genome of Folsomia candida.</title>
        <authorList>
            <person name="Faddeeva A."/>
            <person name="Derks M.F."/>
            <person name="Anvar Y."/>
            <person name="Smit S."/>
            <person name="Van Straalen N."/>
            <person name="Roelofs D."/>
        </authorList>
    </citation>
    <scope>NUCLEOTIDE SEQUENCE [LARGE SCALE GENOMIC DNA]</scope>
    <source>
        <strain evidence="12 13">VU population</strain>
        <tissue evidence="12">Whole body</tissue>
    </source>
</reference>
<dbReference type="Pfam" id="PF09070">
    <property type="entry name" value="PFU"/>
    <property type="match status" value="1"/>
</dbReference>
<dbReference type="InterPro" id="IPR013535">
    <property type="entry name" value="PUL_dom"/>
</dbReference>
<evidence type="ECO:0000256" key="8">
    <source>
        <dbReference type="PROSITE-ProRule" id="PRU00221"/>
    </source>
</evidence>
<dbReference type="GO" id="GO:0005737">
    <property type="term" value="C:cytoplasm"/>
    <property type="evidence" value="ECO:0007669"/>
    <property type="project" value="UniProtKB-SubCell"/>
</dbReference>
<keyword evidence="5 8" id="KW-0853">WD repeat</keyword>
<evidence type="ECO:0000256" key="5">
    <source>
        <dbReference type="ARBA" id="ARBA00022574"/>
    </source>
</evidence>